<dbReference type="Proteomes" id="UP000256763">
    <property type="component" value="Unassembled WGS sequence"/>
</dbReference>
<proteinExistence type="predicted"/>
<dbReference type="InterPro" id="IPR053136">
    <property type="entry name" value="UTP_pyrophosphatase-like"/>
</dbReference>
<evidence type="ECO:0000313" key="2">
    <source>
        <dbReference type="EMBL" id="RFA32360.1"/>
    </source>
</evidence>
<feature type="domain" description="YgjP-like metallopeptidase" evidence="1">
    <location>
        <begin position="30"/>
        <end position="237"/>
    </location>
</feature>
<dbReference type="Gene3D" id="3.30.2010.10">
    <property type="entry name" value="Metalloproteases ('zincins'), catalytic domain"/>
    <property type="match status" value="1"/>
</dbReference>
<dbReference type="EMBL" id="NFZW01000030">
    <property type="protein sequence ID" value="RFA32360.1"/>
    <property type="molecule type" value="Genomic_DNA"/>
</dbReference>
<dbReference type="AlphaFoldDB" id="A0A3E0WHA9"/>
<dbReference type="RefSeq" id="WP_116303511.1">
    <property type="nucleotide sequence ID" value="NZ_NFZV01000023.1"/>
</dbReference>
<dbReference type="PANTHER" id="PTHR30399">
    <property type="entry name" value="UNCHARACTERIZED PROTEIN YGJP"/>
    <property type="match status" value="1"/>
</dbReference>
<protein>
    <recommendedName>
        <fullName evidence="1">YgjP-like metallopeptidase domain-containing protein</fullName>
    </recommendedName>
</protein>
<dbReference type="InterPro" id="IPR002725">
    <property type="entry name" value="YgjP-like_metallopeptidase"/>
</dbReference>
<evidence type="ECO:0000259" key="1">
    <source>
        <dbReference type="Pfam" id="PF01863"/>
    </source>
</evidence>
<organism evidence="2 3">
    <name type="scientific">Alkalilimnicola ehrlichii</name>
    <dbReference type="NCBI Taxonomy" id="351052"/>
    <lineage>
        <taxon>Bacteria</taxon>
        <taxon>Pseudomonadati</taxon>
        <taxon>Pseudomonadota</taxon>
        <taxon>Gammaproteobacteria</taxon>
        <taxon>Chromatiales</taxon>
        <taxon>Ectothiorhodospiraceae</taxon>
        <taxon>Alkalilimnicola</taxon>
    </lineage>
</organism>
<evidence type="ECO:0000313" key="3">
    <source>
        <dbReference type="Proteomes" id="UP000256763"/>
    </source>
</evidence>
<dbReference type="Pfam" id="PF01863">
    <property type="entry name" value="YgjP-like"/>
    <property type="match status" value="1"/>
</dbReference>
<dbReference type="CDD" id="cd07344">
    <property type="entry name" value="M48_yhfN_like"/>
    <property type="match status" value="1"/>
</dbReference>
<reference evidence="3" key="1">
    <citation type="submission" date="2017-05" db="EMBL/GenBank/DDBJ databases">
        <authorList>
            <person name="Sharma S."/>
            <person name="Sidhu C."/>
            <person name="Pinnaka A.K."/>
        </authorList>
    </citation>
    <scope>NUCLEOTIDE SEQUENCE [LARGE SCALE GENOMIC DNA]</scope>
    <source>
        <strain evidence="3">AK93</strain>
    </source>
</reference>
<gene>
    <name evidence="2" type="ORF">CAL65_19960</name>
</gene>
<name>A0A3E0WHA9_9GAMM</name>
<accession>A0A3E0WHA9</accession>
<dbReference type="OrthoDB" id="9811177at2"/>
<sequence length="246" mass="29003">MRRALRESRPARLATPDGELNFVIRYSRRRSLGLYVYADGRVEVRVPFACDEHVAMDFLQRRLSWVMAKRAEFAERPRPPQPEYRSGAQHLYLGERLTLKLQYAARPQVWLTDDRLTIAARDIAEPEKVEQRLWAWYRRTAEALFPERLALGVARMHAYGIVQPPLKIRRMRSRWGSCSRRGSITLNLDLIRYPLACLDYVIAHELCHLLEFNHSPRFYRLLDATMPDWRTYKMHLTNGDPARPID</sequence>
<keyword evidence="3" id="KW-1185">Reference proteome</keyword>
<comment type="caution">
    <text evidence="2">The sequence shown here is derived from an EMBL/GenBank/DDBJ whole genome shotgun (WGS) entry which is preliminary data.</text>
</comment>
<dbReference type="PANTHER" id="PTHR30399:SF1">
    <property type="entry name" value="UTP PYROPHOSPHATASE"/>
    <property type="match status" value="1"/>
</dbReference>